<proteinExistence type="predicted"/>
<dbReference type="PANTHER" id="PTHR23336:SF76">
    <property type="entry name" value="MORC S5 DOMAIN-CONTAINING PROTEIN"/>
    <property type="match status" value="1"/>
</dbReference>
<evidence type="ECO:0000313" key="1">
    <source>
        <dbReference type="EMBL" id="REF29698.1"/>
    </source>
</evidence>
<gene>
    <name evidence="1" type="ORF">DFJ65_0663</name>
</gene>
<keyword evidence="2" id="KW-1185">Reference proteome</keyword>
<organism evidence="1 2">
    <name type="scientific">Calidifontibacter indicus</name>
    <dbReference type="NCBI Taxonomy" id="419650"/>
    <lineage>
        <taxon>Bacteria</taxon>
        <taxon>Bacillati</taxon>
        <taxon>Actinomycetota</taxon>
        <taxon>Actinomycetes</taxon>
        <taxon>Micrococcales</taxon>
        <taxon>Dermacoccaceae</taxon>
        <taxon>Calidifontibacter</taxon>
    </lineage>
</organism>
<reference evidence="1 2" key="1">
    <citation type="submission" date="2018-08" db="EMBL/GenBank/DDBJ databases">
        <title>Sequencing the genomes of 1000 actinobacteria strains.</title>
        <authorList>
            <person name="Klenk H.-P."/>
        </authorList>
    </citation>
    <scope>NUCLEOTIDE SEQUENCE [LARGE SCALE GENOMIC DNA]</scope>
    <source>
        <strain evidence="1 2">DSM 22967</strain>
    </source>
</reference>
<name>A0A3D9UJS2_9MICO</name>
<keyword evidence="1" id="KW-0808">Transferase</keyword>
<dbReference type="InterPro" id="IPR036890">
    <property type="entry name" value="HATPase_C_sf"/>
</dbReference>
<protein>
    <submittedName>
        <fullName evidence="1">Histidine kinase/DNA gyrase B/HSP90-like ATPase</fullName>
    </submittedName>
</protein>
<dbReference type="AlphaFoldDB" id="A0A3D9UJS2"/>
<keyword evidence="1" id="KW-0418">Kinase</keyword>
<dbReference type="PANTHER" id="PTHR23336">
    <property type="entry name" value="ZINC FINGER CW-TYPE COILED-COIL DOMAIN PROTEIN 3"/>
    <property type="match status" value="1"/>
</dbReference>
<comment type="caution">
    <text evidence="1">The sequence shown here is derived from an EMBL/GenBank/DDBJ whole genome shotgun (WGS) entry which is preliminary data.</text>
</comment>
<dbReference type="SUPFAM" id="SSF55874">
    <property type="entry name" value="ATPase domain of HSP90 chaperone/DNA topoisomerase II/histidine kinase"/>
    <property type="match status" value="1"/>
</dbReference>
<dbReference type="GO" id="GO:0016887">
    <property type="term" value="F:ATP hydrolysis activity"/>
    <property type="evidence" value="ECO:0007669"/>
    <property type="project" value="InterPro"/>
</dbReference>
<dbReference type="Proteomes" id="UP000256253">
    <property type="component" value="Unassembled WGS sequence"/>
</dbReference>
<dbReference type="InterPro" id="IPR045261">
    <property type="entry name" value="MORC_ATPase"/>
</dbReference>
<dbReference type="GO" id="GO:0016301">
    <property type="term" value="F:kinase activity"/>
    <property type="evidence" value="ECO:0007669"/>
    <property type="project" value="UniProtKB-KW"/>
</dbReference>
<dbReference type="EMBL" id="QTUA01000001">
    <property type="protein sequence ID" value="REF29698.1"/>
    <property type="molecule type" value="Genomic_DNA"/>
</dbReference>
<dbReference type="Pfam" id="PF13589">
    <property type="entry name" value="HATPase_c_3"/>
    <property type="match status" value="1"/>
</dbReference>
<dbReference type="Gene3D" id="3.30.565.10">
    <property type="entry name" value="Histidine kinase-like ATPase, C-terminal domain"/>
    <property type="match status" value="1"/>
</dbReference>
<sequence>MSHADRIQIAPSAARLTGSLRDIGYDFHTAVADLVDNSVTAGATTVSVEATFSPGDSYVLIHDDGNGMTESELIEALRFGTRRTYDDGDLGRFGLGLKTGTFSQCRRLTVVTRRGKGPLSSMTLDLNLIDRMDDWVVTSNEMSAGIEAATDMLGSSHGTVVVWEDLDRAVPDRHADTGWGRRRLNHLAAKTSEHLGLVFHRFLEGAVPGAPKVRMLVNGEEVMPWNPFAPDEAERQVLDAQSFEIETAHGAHDVRFQGFVLPPRDQFSSQEAFERLSGPLNWNRQQGLHIYRANRIVQFGGWNGVRGIDEHTKLARASLDFGTGLDEEFQINVAKMRTSIPPSLKKMLERPIHEVCVRADDVYRRAANSGPRSATPARTSEPAEMREVGIALKSALLETSGGIDQYRSVLRTLRRQHPELAKSLKV</sequence>
<accession>A0A3D9UJS2</accession>
<evidence type="ECO:0000313" key="2">
    <source>
        <dbReference type="Proteomes" id="UP000256253"/>
    </source>
</evidence>